<reference evidence="3" key="1">
    <citation type="journal article" date="2010" name="Science">
        <title>The genome of the Western clawed frog Xenopus tropicalis.</title>
        <authorList>
            <person name="Hellsten U."/>
            <person name="Harland R.M."/>
            <person name="Gilchrist M.J."/>
            <person name="Hendrix D."/>
            <person name="Jurka J."/>
            <person name="Kapitonov V."/>
            <person name="Ovcharenko I."/>
            <person name="Putnam N.H."/>
            <person name="Shu S."/>
            <person name="Taher L."/>
            <person name="Blitz I.L."/>
            <person name="Blumberg B."/>
            <person name="Dichmann D.S."/>
            <person name="Dubchak I."/>
            <person name="Amaya E."/>
            <person name="Detter J.C."/>
            <person name="Fletcher R."/>
            <person name="Gerhard D.S."/>
            <person name="Goodstein D."/>
            <person name="Graves T."/>
            <person name="Grigoriev I.V."/>
            <person name="Grimwood J."/>
            <person name="Kawashima T."/>
            <person name="Lindquist E."/>
            <person name="Lucas S.M."/>
            <person name="Mead P.E."/>
            <person name="Mitros T."/>
            <person name="Ogino H."/>
            <person name="Ohta Y."/>
            <person name="Poliakov A.V."/>
            <person name="Pollet N."/>
            <person name="Robert J."/>
            <person name="Salamov A."/>
            <person name="Sater A.K."/>
            <person name="Schmutz J."/>
            <person name="Terry A."/>
            <person name="Vize P.D."/>
            <person name="Warren W.C."/>
            <person name="Wells D."/>
            <person name="Wills A."/>
            <person name="Wilson R.K."/>
            <person name="Zimmerman L.B."/>
            <person name="Zorn A.M."/>
            <person name="Grainger R."/>
            <person name="Grammer T."/>
            <person name="Khokha M.K."/>
            <person name="Richardson P.M."/>
            <person name="Rokhsar D.S."/>
        </authorList>
    </citation>
    <scope>NUCLEOTIDE SEQUENCE [LARGE SCALE GENOMIC DNA]</scope>
    <source>
        <strain evidence="3">Nigerian</strain>
    </source>
</reference>
<keyword evidence="1" id="KW-0677">Repeat</keyword>
<dbReference type="SMART" id="SM00409">
    <property type="entry name" value="IG"/>
    <property type="match status" value="1"/>
</dbReference>
<proteinExistence type="predicted"/>
<dbReference type="InParanoid" id="A0A803K7G1"/>
<dbReference type="InterPro" id="IPR050964">
    <property type="entry name" value="Striated_Muscle_Regulatory"/>
</dbReference>
<dbReference type="FunFam" id="2.60.40.10:FF:000022">
    <property type="entry name" value="Cardiac titin"/>
    <property type="match status" value="1"/>
</dbReference>
<dbReference type="InterPro" id="IPR007110">
    <property type="entry name" value="Ig-like_dom"/>
</dbReference>
<dbReference type="InterPro" id="IPR003599">
    <property type="entry name" value="Ig_sub"/>
</dbReference>
<dbReference type="Pfam" id="PF07679">
    <property type="entry name" value="I-set"/>
    <property type="match status" value="1"/>
</dbReference>
<dbReference type="SUPFAM" id="SSF48726">
    <property type="entry name" value="Immunoglobulin"/>
    <property type="match status" value="1"/>
</dbReference>
<dbReference type="InterPro" id="IPR013783">
    <property type="entry name" value="Ig-like_fold"/>
</dbReference>
<dbReference type="GeneTree" id="ENSGT00940000177386"/>
<dbReference type="InterPro" id="IPR013098">
    <property type="entry name" value="Ig_I-set"/>
</dbReference>
<accession>A0A803K7G1</accession>
<name>A0A803K7G1_XENTR</name>
<dbReference type="PANTHER" id="PTHR13817">
    <property type="entry name" value="TITIN"/>
    <property type="match status" value="1"/>
</dbReference>
<reference evidence="3" key="2">
    <citation type="submission" date="2021-03" db="UniProtKB">
        <authorList>
            <consortium name="Ensembl"/>
        </authorList>
    </citation>
    <scope>IDENTIFICATION</scope>
</reference>
<evidence type="ECO:0000256" key="1">
    <source>
        <dbReference type="ARBA" id="ARBA00022737"/>
    </source>
</evidence>
<protein>
    <recommendedName>
        <fullName evidence="2">Ig-like domain-containing protein</fullName>
    </recommendedName>
</protein>
<dbReference type="InterPro" id="IPR036179">
    <property type="entry name" value="Ig-like_dom_sf"/>
</dbReference>
<dbReference type="AlphaFoldDB" id="A0A803K7G1"/>
<dbReference type="PROSITE" id="PS50835">
    <property type="entry name" value="IG_LIKE"/>
    <property type="match status" value="1"/>
</dbReference>
<evidence type="ECO:0000313" key="3">
    <source>
        <dbReference type="Ensembl" id="ENSXETP00000116310"/>
    </source>
</evidence>
<dbReference type="PANTHER" id="PTHR13817:SF73">
    <property type="entry name" value="FIBRONECTIN TYPE-III DOMAIN-CONTAINING PROTEIN"/>
    <property type="match status" value="1"/>
</dbReference>
<organism evidence="3">
    <name type="scientific">Xenopus tropicalis</name>
    <name type="common">Western clawed frog</name>
    <name type="synonym">Silurana tropicalis</name>
    <dbReference type="NCBI Taxonomy" id="8364"/>
    <lineage>
        <taxon>Eukaryota</taxon>
        <taxon>Metazoa</taxon>
        <taxon>Chordata</taxon>
        <taxon>Craniata</taxon>
        <taxon>Vertebrata</taxon>
        <taxon>Euteleostomi</taxon>
        <taxon>Amphibia</taxon>
        <taxon>Batrachia</taxon>
        <taxon>Anura</taxon>
        <taxon>Pipoidea</taxon>
        <taxon>Pipidae</taxon>
        <taxon>Xenopodinae</taxon>
        <taxon>Xenopus</taxon>
        <taxon>Silurana</taxon>
    </lineage>
</organism>
<sequence length="143" mass="16202">LLFYSFHRLTPVLRKKIESLEVAVGHSGVFTCETEPAPNLRFQWFRSGREVYESDKYSVKTFNFVSTLEVLKAQVVDCGEYSCKVSNPFGSVSSSIFILPKIMGILSLGDVHILNIANDYYTYCPKIFTGTFLITKDLSDDSY</sequence>
<feature type="domain" description="Ig-like" evidence="2">
    <location>
        <begin position="11"/>
        <end position="97"/>
    </location>
</feature>
<evidence type="ECO:0000259" key="2">
    <source>
        <dbReference type="PROSITE" id="PS50835"/>
    </source>
</evidence>
<dbReference type="Ensembl" id="ENSXETT00000118270">
    <property type="protein sequence ID" value="ENSXETP00000116310"/>
    <property type="gene ID" value="ENSXETG00000044860"/>
</dbReference>
<dbReference type="Gene3D" id="2.60.40.10">
    <property type="entry name" value="Immunoglobulins"/>
    <property type="match status" value="1"/>
</dbReference>